<gene>
    <name evidence="1" type="ORF">SDC9_117373</name>
</gene>
<sequence>MEFTFNSNGMSGKYAAPPLGTMFPEASGERVGNSPPCIVFSKEVLLYR</sequence>
<name>A0A645BZ87_9ZZZZ</name>
<evidence type="ECO:0000313" key="1">
    <source>
        <dbReference type="EMBL" id="MPM70418.1"/>
    </source>
</evidence>
<proteinExistence type="predicted"/>
<organism evidence="1">
    <name type="scientific">bioreactor metagenome</name>
    <dbReference type="NCBI Taxonomy" id="1076179"/>
    <lineage>
        <taxon>unclassified sequences</taxon>
        <taxon>metagenomes</taxon>
        <taxon>ecological metagenomes</taxon>
    </lineage>
</organism>
<accession>A0A645BZ87</accession>
<protein>
    <submittedName>
        <fullName evidence="1">Uncharacterized protein</fullName>
    </submittedName>
</protein>
<dbReference type="AlphaFoldDB" id="A0A645BZ87"/>
<dbReference type="EMBL" id="VSSQ01023463">
    <property type="protein sequence ID" value="MPM70418.1"/>
    <property type="molecule type" value="Genomic_DNA"/>
</dbReference>
<comment type="caution">
    <text evidence="1">The sequence shown here is derived from an EMBL/GenBank/DDBJ whole genome shotgun (WGS) entry which is preliminary data.</text>
</comment>
<reference evidence="1" key="1">
    <citation type="submission" date="2019-08" db="EMBL/GenBank/DDBJ databases">
        <authorList>
            <person name="Kucharzyk K."/>
            <person name="Murdoch R.W."/>
            <person name="Higgins S."/>
            <person name="Loffler F."/>
        </authorList>
    </citation>
    <scope>NUCLEOTIDE SEQUENCE</scope>
</reference>